<dbReference type="EMBL" id="JBIHMK010000027">
    <property type="protein sequence ID" value="MFH0248531.1"/>
    <property type="molecule type" value="Genomic_DNA"/>
</dbReference>
<sequence>MLKRQEQTDARRRTTVRLHGSPRSPNRPNAHRARLRPRRGEHVDPGQPRLVERWNGSSWEFFTMADNLTHARRIVRPPTEQVSRGETPEPPANPLAPGRGRHRKPR</sequence>
<dbReference type="InterPro" id="IPR045733">
    <property type="entry name" value="DUF6087"/>
</dbReference>
<evidence type="ECO:0000313" key="2">
    <source>
        <dbReference type="EMBL" id="MFH0248531.1"/>
    </source>
</evidence>
<comment type="caution">
    <text evidence="2">The sequence shown here is derived from an EMBL/GenBank/DDBJ whole genome shotgun (WGS) entry which is preliminary data.</text>
</comment>
<proteinExistence type="predicted"/>
<feature type="compositionally biased region" description="Basic and acidic residues" evidence="1">
    <location>
        <begin position="1"/>
        <end position="12"/>
    </location>
</feature>
<feature type="region of interest" description="Disordered" evidence="1">
    <location>
        <begin position="1"/>
        <end position="49"/>
    </location>
</feature>
<gene>
    <name evidence="2" type="ORF">ACG5V6_09940</name>
</gene>
<reference evidence="2 3" key="1">
    <citation type="submission" date="2024-10" db="EMBL/GenBank/DDBJ databases">
        <authorList>
            <person name="Cho J.-C."/>
        </authorList>
    </citation>
    <scope>NUCLEOTIDE SEQUENCE [LARGE SCALE GENOMIC DNA]</scope>
    <source>
        <strain evidence="2 3">KCTC29696</strain>
    </source>
</reference>
<keyword evidence="3" id="KW-1185">Reference proteome</keyword>
<feature type="region of interest" description="Disordered" evidence="1">
    <location>
        <begin position="72"/>
        <end position="106"/>
    </location>
</feature>
<dbReference type="RefSeq" id="WP_341829690.1">
    <property type="nucleotide sequence ID" value="NZ_BAABEN010000033.1"/>
</dbReference>
<dbReference type="Pfam" id="PF19565">
    <property type="entry name" value="DUF6087"/>
    <property type="match status" value="1"/>
</dbReference>
<protein>
    <submittedName>
        <fullName evidence="2">DUF6087 family protein</fullName>
    </submittedName>
</protein>
<evidence type="ECO:0000256" key="1">
    <source>
        <dbReference type="SAM" id="MobiDB-lite"/>
    </source>
</evidence>
<evidence type="ECO:0000313" key="3">
    <source>
        <dbReference type="Proteomes" id="UP001607069"/>
    </source>
</evidence>
<organism evidence="2 3">
    <name type="scientific">Streptomyces chitinivorans</name>
    <dbReference type="NCBI Taxonomy" id="1257027"/>
    <lineage>
        <taxon>Bacteria</taxon>
        <taxon>Bacillati</taxon>
        <taxon>Actinomycetota</taxon>
        <taxon>Actinomycetes</taxon>
        <taxon>Kitasatosporales</taxon>
        <taxon>Streptomycetaceae</taxon>
        <taxon>Streptomyces</taxon>
    </lineage>
</organism>
<dbReference type="Proteomes" id="UP001607069">
    <property type="component" value="Unassembled WGS sequence"/>
</dbReference>
<name>A0ABW7HRM6_9ACTN</name>
<accession>A0ABW7HRM6</accession>